<protein>
    <submittedName>
        <fullName evidence="3">Uncharacterized protein</fullName>
    </submittedName>
</protein>
<evidence type="ECO:0000256" key="2">
    <source>
        <dbReference type="SAM" id="Phobius"/>
    </source>
</evidence>
<feature type="region of interest" description="Disordered" evidence="1">
    <location>
        <begin position="408"/>
        <end position="460"/>
    </location>
</feature>
<dbReference type="EMBL" id="ML210171">
    <property type="protein sequence ID" value="TFK26802.1"/>
    <property type="molecule type" value="Genomic_DNA"/>
</dbReference>
<keyword evidence="4" id="KW-1185">Reference proteome</keyword>
<feature type="compositionally biased region" description="Polar residues" evidence="1">
    <location>
        <begin position="441"/>
        <end position="457"/>
    </location>
</feature>
<feature type="compositionally biased region" description="Polar residues" evidence="1">
    <location>
        <begin position="283"/>
        <end position="300"/>
    </location>
</feature>
<keyword evidence="2" id="KW-1133">Transmembrane helix</keyword>
<feature type="region of interest" description="Disordered" evidence="1">
    <location>
        <begin position="261"/>
        <end position="311"/>
    </location>
</feature>
<proteinExistence type="predicted"/>
<evidence type="ECO:0000256" key="1">
    <source>
        <dbReference type="SAM" id="MobiDB-lite"/>
    </source>
</evidence>
<dbReference type="Proteomes" id="UP000307440">
    <property type="component" value="Unassembled WGS sequence"/>
</dbReference>
<dbReference type="AlphaFoldDB" id="A0A5C3L2J7"/>
<keyword evidence="2" id="KW-0472">Membrane</keyword>
<organism evidence="3 4">
    <name type="scientific">Coprinopsis marcescibilis</name>
    <name type="common">Agaric fungus</name>
    <name type="synonym">Psathyrella marcescibilis</name>
    <dbReference type="NCBI Taxonomy" id="230819"/>
    <lineage>
        <taxon>Eukaryota</taxon>
        <taxon>Fungi</taxon>
        <taxon>Dikarya</taxon>
        <taxon>Basidiomycota</taxon>
        <taxon>Agaricomycotina</taxon>
        <taxon>Agaricomycetes</taxon>
        <taxon>Agaricomycetidae</taxon>
        <taxon>Agaricales</taxon>
        <taxon>Agaricineae</taxon>
        <taxon>Psathyrellaceae</taxon>
        <taxon>Coprinopsis</taxon>
    </lineage>
</organism>
<accession>A0A5C3L2J7</accession>
<evidence type="ECO:0000313" key="3">
    <source>
        <dbReference type="EMBL" id="TFK26802.1"/>
    </source>
</evidence>
<dbReference type="OrthoDB" id="3249986at2759"/>
<name>A0A5C3L2J7_COPMA</name>
<evidence type="ECO:0000313" key="4">
    <source>
        <dbReference type="Proteomes" id="UP000307440"/>
    </source>
</evidence>
<feature type="region of interest" description="Disordered" evidence="1">
    <location>
        <begin position="511"/>
        <end position="531"/>
    </location>
</feature>
<keyword evidence="2" id="KW-0812">Transmembrane</keyword>
<sequence>MHASLAQLTPELLALDDLIHGQCPSILPAELLLLIRTFLLPLITAQLISQSEKSLEAHERSMLSLLCRDCIAYNIDIYGPSAFRWPWDQFSGPCACRANSIQHRTRIENFNHLVTALRSPTCLENTFDSKQDDASQLNGDPLQFSPDFLSADYILEFQLSRQARKLARLAFKANLSLHREKHQSRIATAPNLAATSPRFDARSVTSIFLRVKTIWDLISIVLREKYGCEVLEVDSQNPSTDADWNESWCSSMEHAHGDDSIMELHPLPSFSHADPSEEPEASSGVQPGESHSATAGNIATSSEPTDSQSSSLSAFWSISSPSNKRDRVYVAPLHQGSAVTQPLGFRHISTSFDERVNLPSSSCASSSEETAVEPADPWVSRALLVHTKRDLGFDLDYSQYCTTLKARSKNPNGLGSAESGELQQPSDTEVGNEVRDDDSDSCSTSGAATEAPASTPSLFPMMSMTAGPHAHWMGSAPFATPTLVEFAQTFLQSCGSTNGCCPPHQHGVLSSSSPDPQCHHRHPSPGSSHPLAPLSPSRLLNGVLGFCLSSATFLGYLIRFTGVLITLCISLPLTVARVALTVVCFYYRPASFRLL</sequence>
<reference evidence="3 4" key="1">
    <citation type="journal article" date="2019" name="Nat. Ecol. Evol.">
        <title>Megaphylogeny resolves global patterns of mushroom evolution.</title>
        <authorList>
            <person name="Varga T."/>
            <person name="Krizsan K."/>
            <person name="Foldi C."/>
            <person name="Dima B."/>
            <person name="Sanchez-Garcia M."/>
            <person name="Sanchez-Ramirez S."/>
            <person name="Szollosi G.J."/>
            <person name="Szarkandi J.G."/>
            <person name="Papp V."/>
            <person name="Albert L."/>
            <person name="Andreopoulos W."/>
            <person name="Angelini C."/>
            <person name="Antonin V."/>
            <person name="Barry K.W."/>
            <person name="Bougher N.L."/>
            <person name="Buchanan P."/>
            <person name="Buyck B."/>
            <person name="Bense V."/>
            <person name="Catcheside P."/>
            <person name="Chovatia M."/>
            <person name="Cooper J."/>
            <person name="Damon W."/>
            <person name="Desjardin D."/>
            <person name="Finy P."/>
            <person name="Geml J."/>
            <person name="Haridas S."/>
            <person name="Hughes K."/>
            <person name="Justo A."/>
            <person name="Karasinski D."/>
            <person name="Kautmanova I."/>
            <person name="Kiss B."/>
            <person name="Kocsube S."/>
            <person name="Kotiranta H."/>
            <person name="LaButti K.M."/>
            <person name="Lechner B.E."/>
            <person name="Liimatainen K."/>
            <person name="Lipzen A."/>
            <person name="Lukacs Z."/>
            <person name="Mihaltcheva S."/>
            <person name="Morgado L.N."/>
            <person name="Niskanen T."/>
            <person name="Noordeloos M.E."/>
            <person name="Ohm R.A."/>
            <person name="Ortiz-Santana B."/>
            <person name="Ovrebo C."/>
            <person name="Racz N."/>
            <person name="Riley R."/>
            <person name="Savchenko A."/>
            <person name="Shiryaev A."/>
            <person name="Soop K."/>
            <person name="Spirin V."/>
            <person name="Szebenyi C."/>
            <person name="Tomsovsky M."/>
            <person name="Tulloss R.E."/>
            <person name="Uehling J."/>
            <person name="Grigoriev I.V."/>
            <person name="Vagvolgyi C."/>
            <person name="Papp T."/>
            <person name="Martin F.M."/>
            <person name="Miettinen O."/>
            <person name="Hibbett D.S."/>
            <person name="Nagy L.G."/>
        </authorList>
    </citation>
    <scope>NUCLEOTIDE SEQUENCE [LARGE SCALE GENOMIC DNA]</scope>
    <source>
        <strain evidence="3 4">CBS 121175</strain>
    </source>
</reference>
<feature type="transmembrane region" description="Helical" evidence="2">
    <location>
        <begin position="564"/>
        <end position="587"/>
    </location>
</feature>
<feature type="compositionally biased region" description="Low complexity" evidence="1">
    <location>
        <begin position="301"/>
        <end position="311"/>
    </location>
</feature>
<gene>
    <name evidence="3" type="ORF">FA15DRAFT_258556</name>
</gene>